<dbReference type="EMBL" id="JAMKPW020000040">
    <property type="protein sequence ID" value="KAK8198685.1"/>
    <property type="molecule type" value="Genomic_DNA"/>
</dbReference>
<reference evidence="1" key="1">
    <citation type="submission" date="2024-02" db="EMBL/GenBank/DDBJ databases">
        <title>Metagenome Assembled Genome of Zalaria obscura JY119.</title>
        <authorList>
            <person name="Vighnesh L."/>
            <person name="Jagadeeshwari U."/>
            <person name="Venkata Ramana C."/>
            <person name="Sasikala C."/>
        </authorList>
    </citation>
    <scope>NUCLEOTIDE SEQUENCE</scope>
    <source>
        <strain evidence="1">JY119</strain>
    </source>
</reference>
<dbReference type="Proteomes" id="UP001320706">
    <property type="component" value="Unassembled WGS sequence"/>
</dbReference>
<organism evidence="1 2">
    <name type="scientific">Zalaria obscura</name>
    <dbReference type="NCBI Taxonomy" id="2024903"/>
    <lineage>
        <taxon>Eukaryota</taxon>
        <taxon>Fungi</taxon>
        <taxon>Dikarya</taxon>
        <taxon>Ascomycota</taxon>
        <taxon>Pezizomycotina</taxon>
        <taxon>Dothideomycetes</taxon>
        <taxon>Dothideomycetidae</taxon>
        <taxon>Dothideales</taxon>
        <taxon>Zalariaceae</taxon>
        <taxon>Zalaria</taxon>
    </lineage>
</organism>
<accession>A0ACC3S643</accession>
<evidence type="ECO:0000313" key="1">
    <source>
        <dbReference type="EMBL" id="KAK8198685.1"/>
    </source>
</evidence>
<evidence type="ECO:0000313" key="2">
    <source>
        <dbReference type="Proteomes" id="UP001320706"/>
    </source>
</evidence>
<keyword evidence="2" id="KW-1185">Reference proteome</keyword>
<comment type="caution">
    <text evidence="1">The sequence shown here is derived from an EMBL/GenBank/DDBJ whole genome shotgun (WGS) entry which is preliminary data.</text>
</comment>
<sequence>MAPKRGGTPEIEGHQPAAKKQQLAAKEPQRVAIAEQLAVSEVNHSPGATKAKKKKRTTILNLPREIYTKIMHQLSNLVDRRSFAIGFEPLFLLGDLIWGDIFVQAEGLVRNTRFSQQVLNHGYKKRAKIAAVAQSPSEKSLQAIYDHPRLDFHPVTKPFNPNKLSWTARMQDFSYHMDKYEPGLILRGIRGQEIWEARQQLFKQCKTEAYLQDRRAFSFEKAKEIVLSLNFQDHRYGYCGGCGHKFNQDYTQFYTRRSTWCFNCFPMLLRDNILASALCLSNKYLRDIEAWVSPSAFDFRGHRGLWYPRHQMQSLAYKIFGMTLEEVEQTLANSDPGNLLRTRLWGYLVRSEAAIIAREVCRNVKRFRARPVSWKLHPKAAATVRRMVETNVNGKRWSTKFHDFASNVPDMPPPQGRFTMYDISKAHFAIVQASSVDIEIKKSGYNRLDLKDLDLVVVRDWVHRAALDYWYTEIGEALGMLRASRADLFAPHRSGCADKEPCIMGDIETLCCASGMSRGPQNVRHGHEAAKLKAIVSTFPMGQDSVFEWFQVLLNSLAQSVTVCHKLDGTHGEMMETAHDSKTLGGMPTLEATR</sequence>
<proteinExistence type="predicted"/>
<protein>
    <submittedName>
        <fullName evidence="1">Uncharacterized protein</fullName>
    </submittedName>
</protein>
<gene>
    <name evidence="1" type="ORF">M8818_006552</name>
</gene>
<name>A0ACC3S643_9PEZI</name>